<accession>A0AC60Q343</accession>
<dbReference type="EMBL" id="JABSTQ010009624">
    <property type="protein sequence ID" value="KAG0427456.1"/>
    <property type="molecule type" value="Genomic_DNA"/>
</dbReference>
<dbReference type="Proteomes" id="UP000805193">
    <property type="component" value="Unassembled WGS sequence"/>
</dbReference>
<evidence type="ECO:0000313" key="1">
    <source>
        <dbReference type="EMBL" id="KAG0427456.1"/>
    </source>
</evidence>
<organism evidence="1 2">
    <name type="scientific">Ixodes persulcatus</name>
    <name type="common">Taiga tick</name>
    <dbReference type="NCBI Taxonomy" id="34615"/>
    <lineage>
        <taxon>Eukaryota</taxon>
        <taxon>Metazoa</taxon>
        <taxon>Ecdysozoa</taxon>
        <taxon>Arthropoda</taxon>
        <taxon>Chelicerata</taxon>
        <taxon>Arachnida</taxon>
        <taxon>Acari</taxon>
        <taxon>Parasitiformes</taxon>
        <taxon>Ixodida</taxon>
        <taxon>Ixodoidea</taxon>
        <taxon>Ixodidae</taxon>
        <taxon>Ixodinae</taxon>
        <taxon>Ixodes</taxon>
    </lineage>
</organism>
<gene>
    <name evidence="1" type="ORF">HPB47_025511</name>
</gene>
<evidence type="ECO:0000313" key="2">
    <source>
        <dbReference type="Proteomes" id="UP000805193"/>
    </source>
</evidence>
<proteinExistence type="predicted"/>
<keyword evidence="2" id="KW-1185">Reference proteome</keyword>
<protein>
    <submittedName>
        <fullName evidence="1">Uncharacterized protein</fullName>
    </submittedName>
</protein>
<name>A0AC60Q343_IXOPE</name>
<comment type="caution">
    <text evidence="1">The sequence shown here is derived from an EMBL/GenBank/DDBJ whole genome shotgun (WGS) entry which is preliminary data.</text>
</comment>
<sequence length="437" mass="46347">MWLHSNGVIVAEEPAKLLAAQGLGGLRSSQVLVDLPRVFTITGARVVWVESAQPESSVWASAVHMVSFPAVVTQRASVGRSPHVSLPGCAGLLAGVLDLDVVAAVVLRRRRLTSGRRGIGLRRRRWPSGHCGVGPVGKMRRLEEQARRRVDAVTSRYVALFSDMAGLSAPDLERGPTWGENQRREAWQADLVWQLFYVVTGGGSGIGRAICHDLARQGATVVVCDIDSNKAKQTVSELTEGGHGAYTVDVARSQSVTALFDDIKTSFSLPVSTVVNCAGILKRSPLVDMSEEFFDEIMGVNIKGTFLVTKSAVREMLANKVPGGGTVVNIASIWGKTGSAQHSAYSASKSAIEGFTRSLALELGGDGIRCNAVLPGYTDTPMTANNSEEAKAKDIANTPLGRAALPEEVARVVTFLCGPDSSFMTGASIEVTGGYGI</sequence>
<reference evidence="1 2" key="1">
    <citation type="journal article" date="2020" name="Cell">
        <title>Large-Scale Comparative Analyses of Tick Genomes Elucidate Their Genetic Diversity and Vector Capacities.</title>
        <authorList>
            <consortium name="Tick Genome and Microbiome Consortium (TIGMIC)"/>
            <person name="Jia N."/>
            <person name="Wang J."/>
            <person name="Shi W."/>
            <person name="Du L."/>
            <person name="Sun Y."/>
            <person name="Zhan W."/>
            <person name="Jiang J.F."/>
            <person name="Wang Q."/>
            <person name="Zhang B."/>
            <person name="Ji P."/>
            <person name="Bell-Sakyi L."/>
            <person name="Cui X.M."/>
            <person name="Yuan T.T."/>
            <person name="Jiang B.G."/>
            <person name="Yang W.F."/>
            <person name="Lam T.T."/>
            <person name="Chang Q.C."/>
            <person name="Ding S.J."/>
            <person name="Wang X.J."/>
            <person name="Zhu J.G."/>
            <person name="Ruan X.D."/>
            <person name="Zhao L."/>
            <person name="Wei J.T."/>
            <person name="Ye R.Z."/>
            <person name="Que T.C."/>
            <person name="Du C.H."/>
            <person name="Zhou Y.H."/>
            <person name="Cheng J.X."/>
            <person name="Dai P.F."/>
            <person name="Guo W.B."/>
            <person name="Han X.H."/>
            <person name="Huang E.J."/>
            <person name="Li L.F."/>
            <person name="Wei W."/>
            <person name="Gao Y.C."/>
            <person name="Liu J.Z."/>
            <person name="Shao H.Z."/>
            <person name="Wang X."/>
            <person name="Wang C.C."/>
            <person name="Yang T.C."/>
            <person name="Huo Q.B."/>
            <person name="Li W."/>
            <person name="Chen H.Y."/>
            <person name="Chen S.E."/>
            <person name="Zhou L.G."/>
            <person name="Ni X.B."/>
            <person name="Tian J.H."/>
            <person name="Sheng Y."/>
            <person name="Liu T."/>
            <person name="Pan Y.S."/>
            <person name="Xia L.Y."/>
            <person name="Li J."/>
            <person name="Zhao F."/>
            <person name="Cao W.C."/>
        </authorList>
    </citation>
    <scope>NUCLEOTIDE SEQUENCE [LARGE SCALE GENOMIC DNA]</scope>
    <source>
        <strain evidence="1">Iper-2018</strain>
    </source>
</reference>